<evidence type="ECO:0000313" key="3">
    <source>
        <dbReference type="Proteomes" id="UP001501074"/>
    </source>
</evidence>
<organism evidence="2 3">
    <name type="scientific">Kineosporia mesophila</name>
    <dbReference type="NCBI Taxonomy" id="566012"/>
    <lineage>
        <taxon>Bacteria</taxon>
        <taxon>Bacillati</taxon>
        <taxon>Actinomycetota</taxon>
        <taxon>Actinomycetes</taxon>
        <taxon>Kineosporiales</taxon>
        <taxon>Kineosporiaceae</taxon>
        <taxon>Kineosporia</taxon>
    </lineage>
</organism>
<reference evidence="3" key="1">
    <citation type="journal article" date="2019" name="Int. J. Syst. Evol. Microbiol.">
        <title>The Global Catalogue of Microorganisms (GCM) 10K type strain sequencing project: providing services to taxonomists for standard genome sequencing and annotation.</title>
        <authorList>
            <consortium name="The Broad Institute Genomics Platform"/>
            <consortium name="The Broad Institute Genome Sequencing Center for Infectious Disease"/>
            <person name="Wu L."/>
            <person name="Ma J."/>
        </authorList>
    </citation>
    <scope>NUCLEOTIDE SEQUENCE [LARGE SCALE GENOMIC DNA]</scope>
    <source>
        <strain evidence="3">JCM 16902</strain>
    </source>
</reference>
<keyword evidence="1" id="KW-0472">Membrane</keyword>
<sequence>MNSTATSLSIFLAAAGASHFARPKFFEQVVPPQLPGGRAAWIAGSGAAELAVAAAIAVPRTRQAGCLAAAALFVGVFPGNVYMAARALRSPRASSAKKAATVARLPLQAPLVLWALRASRQR</sequence>
<name>A0ABP7A0W6_9ACTN</name>
<accession>A0ABP7A0W6</accession>
<gene>
    <name evidence="2" type="ORF">GCM10022223_44720</name>
</gene>
<dbReference type="PANTHER" id="PTHR36974:SF1">
    <property type="entry name" value="DOXX FAMILY MEMBRANE PROTEIN"/>
    <property type="match status" value="1"/>
</dbReference>
<protein>
    <submittedName>
        <fullName evidence="2">Membrane protein</fullName>
    </submittedName>
</protein>
<keyword evidence="1" id="KW-1133">Transmembrane helix</keyword>
<proteinExistence type="predicted"/>
<keyword evidence="1" id="KW-0812">Transmembrane</keyword>
<dbReference type="PANTHER" id="PTHR36974">
    <property type="entry name" value="MEMBRANE PROTEIN-RELATED"/>
    <property type="match status" value="1"/>
</dbReference>
<feature type="transmembrane region" description="Helical" evidence="1">
    <location>
        <begin position="39"/>
        <end position="58"/>
    </location>
</feature>
<comment type="caution">
    <text evidence="2">The sequence shown here is derived from an EMBL/GenBank/DDBJ whole genome shotgun (WGS) entry which is preliminary data.</text>
</comment>
<dbReference type="RefSeq" id="WP_231481210.1">
    <property type="nucleotide sequence ID" value="NZ_BAAAZO010000009.1"/>
</dbReference>
<dbReference type="Proteomes" id="UP001501074">
    <property type="component" value="Unassembled WGS sequence"/>
</dbReference>
<keyword evidence="3" id="KW-1185">Reference proteome</keyword>
<evidence type="ECO:0000256" key="1">
    <source>
        <dbReference type="SAM" id="Phobius"/>
    </source>
</evidence>
<evidence type="ECO:0000313" key="2">
    <source>
        <dbReference type="EMBL" id="GAA3622787.1"/>
    </source>
</evidence>
<dbReference type="EMBL" id="BAAAZO010000009">
    <property type="protein sequence ID" value="GAA3622787.1"/>
    <property type="molecule type" value="Genomic_DNA"/>
</dbReference>
<feature type="transmembrane region" description="Helical" evidence="1">
    <location>
        <begin position="65"/>
        <end position="85"/>
    </location>
</feature>